<feature type="compositionally biased region" description="Basic residues" evidence="1">
    <location>
        <begin position="70"/>
        <end position="80"/>
    </location>
</feature>
<comment type="caution">
    <text evidence="2">The sequence shown here is derived from an EMBL/GenBank/DDBJ whole genome shotgun (WGS) entry which is preliminary data.</text>
</comment>
<feature type="compositionally biased region" description="Basic and acidic residues" evidence="1">
    <location>
        <begin position="32"/>
        <end position="42"/>
    </location>
</feature>
<keyword evidence="3" id="KW-1185">Reference proteome</keyword>
<dbReference type="AlphaFoldDB" id="A0AAV4PVC9"/>
<proteinExistence type="predicted"/>
<name>A0AAV4PVC9_CAEEX</name>
<dbReference type="Proteomes" id="UP001054945">
    <property type="component" value="Unassembled WGS sequence"/>
</dbReference>
<evidence type="ECO:0000313" key="3">
    <source>
        <dbReference type="Proteomes" id="UP001054945"/>
    </source>
</evidence>
<reference evidence="2 3" key="1">
    <citation type="submission" date="2021-06" db="EMBL/GenBank/DDBJ databases">
        <title>Caerostris extrusa draft genome.</title>
        <authorList>
            <person name="Kono N."/>
            <person name="Arakawa K."/>
        </authorList>
    </citation>
    <scope>NUCLEOTIDE SEQUENCE [LARGE SCALE GENOMIC DNA]</scope>
</reference>
<sequence>MFPYISLSHVCVCVSSIQISGSTKEKKRKCEKKMNKKGEKYLPKHSGSSLYFPQKRKKGGKEKEKLKEKEKKKRKKKKTSKLSNKNDPSIFAHLFFCGDGHFCVSIQSRGSGNGA</sequence>
<dbReference type="EMBL" id="BPLR01005111">
    <property type="protein sequence ID" value="GIX99890.1"/>
    <property type="molecule type" value="Genomic_DNA"/>
</dbReference>
<protein>
    <recommendedName>
        <fullName evidence="4">Secreted protein</fullName>
    </recommendedName>
</protein>
<accession>A0AAV4PVC9</accession>
<evidence type="ECO:0008006" key="4">
    <source>
        <dbReference type="Google" id="ProtNLM"/>
    </source>
</evidence>
<gene>
    <name evidence="2" type="ORF">CEXT_696571</name>
</gene>
<evidence type="ECO:0000256" key="1">
    <source>
        <dbReference type="SAM" id="MobiDB-lite"/>
    </source>
</evidence>
<organism evidence="2 3">
    <name type="scientific">Caerostris extrusa</name>
    <name type="common">Bark spider</name>
    <name type="synonym">Caerostris bankana</name>
    <dbReference type="NCBI Taxonomy" id="172846"/>
    <lineage>
        <taxon>Eukaryota</taxon>
        <taxon>Metazoa</taxon>
        <taxon>Ecdysozoa</taxon>
        <taxon>Arthropoda</taxon>
        <taxon>Chelicerata</taxon>
        <taxon>Arachnida</taxon>
        <taxon>Araneae</taxon>
        <taxon>Araneomorphae</taxon>
        <taxon>Entelegynae</taxon>
        <taxon>Araneoidea</taxon>
        <taxon>Araneidae</taxon>
        <taxon>Caerostris</taxon>
    </lineage>
</organism>
<feature type="region of interest" description="Disordered" evidence="1">
    <location>
        <begin position="24"/>
        <end position="86"/>
    </location>
</feature>
<evidence type="ECO:0000313" key="2">
    <source>
        <dbReference type="EMBL" id="GIX99890.1"/>
    </source>
</evidence>